<evidence type="ECO:0000313" key="2">
    <source>
        <dbReference type="EMBL" id="EXM40883.1"/>
    </source>
</evidence>
<keyword evidence="1" id="KW-1133">Transmembrane helix</keyword>
<dbReference type="Proteomes" id="UP000021369">
    <property type="component" value="Unassembled WGS sequence"/>
</dbReference>
<keyword evidence="1" id="KW-0472">Membrane</keyword>
<dbReference type="PATRIC" id="fig|1341156.4.peg.557"/>
<sequence>MKAFKKLIEKVKKLSVPVKIQLVLALLCTMAIPVYAWFAYQDRIEALTKIKEPPSINLASGGDDQAVYISLENIDVTTVGSEKYIVFSIEPGKYSAYDIQLAHTTNIPFTYQLYRVQEDANGTIEYTDHTRVEGEETELTYSIITSAAGTTAGEVILTNINPDDASTGRTLGDEDDLAAKKRRNYIVGDGADDVNQYVKPLYSVARRIPQLYQTDDGSADRDYFAIKITWTQGTGQPTDAGYWNEAYNNKETDLIYISAKQNTAE</sequence>
<dbReference type="EMBL" id="JEOB01000001">
    <property type="protein sequence ID" value="EXM40883.1"/>
    <property type="molecule type" value="Genomic_DNA"/>
</dbReference>
<protein>
    <submittedName>
        <fullName evidence="2">Uncharacterized protein</fullName>
    </submittedName>
</protein>
<dbReference type="RefSeq" id="WP_037283978.1">
    <property type="nucleotide sequence ID" value="NZ_JEOB01000001.1"/>
</dbReference>
<keyword evidence="1" id="KW-0812">Transmembrane</keyword>
<reference evidence="2 3" key="1">
    <citation type="submission" date="2013-06" db="EMBL/GenBank/DDBJ databases">
        <title>Rumen cellulosomics: divergent fiber-degrading strategies revealed by comparative genome-wide analysis of six Ruminococcal strains.</title>
        <authorList>
            <person name="Dassa B."/>
            <person name="Borovok I."/>
            <person name="Lamed R."/>
            <person name="Flint H."/>
            <person name="Yeoman C.J."/>
            <person name="White B."/>
            <person name="Bayer E.A."/>
        </authorList>
    </citation>
    <scope>NUCLEOTIDE SEQUENCE [LARGE SCALE GENOMIC DNA]</scope>
    <source>
        <strain evidence="2 3">SY3</strain>
    </source>
</reference>
<feature type="transmembrane region" description="Helical" evidence="1">
    <location>
        <begin position="20"/>
        <end position="40"/>
    </location>
</feature>
<accession>A0A011W228</accession>
<name>A0A011W228_RUMAL</name>
<evidence type="ECO:0000313" key="3">
    <source>
        <dbReference type="Proteomes" id="UP000021369"/>
    </source>
</evidence>
<proteinExistence type="predicted"/>
<comment type="caution">
    <text evidence="2">The sequence shown here is derived from an EMBL/GenBank/DDBJ whole genome shotgun (WGS) entry which is preliminary data.</text>
</comment>
<evidence type="ECO:0000256" key="1">
    <source>
        <dbReference type="SAM" id="Phobius"/>
    </source>
</evidence>
<organism evidence="2 3">
    <name type="scientific">Ruminococcus albus SY3</name>
    <dbReference type="NCBI Taxonomy" id="1341156"/>
    <lineage>
        <taxon>Bacteria</taxon>
        <taxon>Bacillati</taxon>
        <taxon>Bacillota</taxon>
        <taxon>Clostridia</taxon>
        <taxon>Eubacteriales</taxon>
        <taxon>Oscillospiraceae</taxon>
        <taxon>Ruminococcus</taxon>
    </lineage>
</organism>
<dbReference type="AlphaFoldDB" id="A0A011W228"/>
<gene>
    <name evidence="2" type="ORF">RASY3_00105</name>
</gene>
<keyword evidence="3" id="KW-1185">Reference proteome</keyword>
<dbReference type="OrthoDB" id="1821458at2"/>